<dbReference type="EnsemblMetazoa" id="XM_038216149.1">
    <property type="protein sequence ID" value="XP_038072077.1"/>
    <property type="gene ID" value="LOC119740742"/>
</dbReference>
<evidence type="ECO:0000313" key="4">
    <source>
        <dbReference type="Proteomes" id="UP000887568"/>
    </source>
</evidence>
<dbReference type="Pfam" id="PF18701">
    <property type="entry name" value="DUF5641"/>
    <property type="match status" value="1"/>
</dbReference>
<organism evidence="3 4">
    <name type="scientific">Patiria miniata</name>
    <name type="common">Bat star</name>
    <name type="synonym">Asterina miniata</name>
    <dbReference type="NCBI Taxonomy" id="46514"/>
    <lineage>
        <taxon>Eukaryota</taxon>
        <taxon>Metazoa</taxon>
        <taxon>Echinodermata</taxon>
        <taxon>Eleutherozoa</taxon>
        <taxon>Asterozoa</taxon>
        <taxon>Asteroidea</taxon>
        <taxon>Valvatacea</taxon>
        <taxon>Valvatida</taxon>
        <taxon>Asterinidae</taxon>
        <taxon>Patiria</taxon>
    </lineage>
</organism>
<dbReference type="Pfam" id="PF17921">
    <property type="entry name" value="Integrase_H2C2"/>
    <property type="match status" value="1"/>
</dbReference>
<dbReference type="PANTHER" id="PTHR47331">
    <property type="entry name" value="PHD-TYPE DOMAIN-CONTAINING PROTEIN"/>
    <property type="match status" value="1"/>
</dbReference>
<dbReference type="SUPFAM" id="SSF56672">
    <property type="entry name" value="DNA/RNA polymerases"/>
    <property type="match status" value="1"/>
</dbReference>
<dbReference type="InterPro" id="IPR008042">
    <property type="entry name" value="Retrotrans_Pao"/>
</dbReference>
<feature type="domain" description="Integrase zinc-binding" evidence="1">
    <location>
        <begin position="701"/>
        <end position="753"/>
    </location>
</feature>
<dbReference type="Pfam" id="PF05380">
    <property type="entry name" value="Peptidase_A17"/>
    <property type="match status" value="1"/>
</dbReference>
<dbReference type="AlphaFoldDB" id="A0A914B9G0"/>
<dbReference type="Proteomes" id="UP000887568">
    <property type="component" value="Unplaced"/>
</dbReference>
<dbReference type="RefSeq" id="XP_038072077.1">
    <property type="nucleotide sequence ID" value="XM_038216149.1"/>
</dbReference>
<protein>
    <recommendedName>
        <fullName evidence="5">DUF5641 domain-containing protein</fullName>
    </recommendedName>
</protein>
<dbReference type="InterPro" id="IPR043502">
    <property type="entry name" value="DNA/RNA_pol_sf"/>
</dbReference>
<dbReference type="GeneID" id="119740742"/>
<dbReference type="Gene3D" id="1.10.340.70">
    <property type="match status" value="1"/>
</dbReference>
<dbReference type="GO" id="GO:0003676">
    <property type="term" value="F:nucleic acid binding"/>
    <property type="evidence" value="ECO:0007669"/>
    <property type="project" value="InterPro"/>
</dbReference>
<dbReference type="OMA" id="IVRHTHE"/>
<dbReference type="PANTHER" id="PTHR47331:SF1">
    <property type="entry name" value="GAG-LIKE PROTEIN"/>
    <property type="match status" value="1"/>
</dbReference>
<dbReference type="InterPro" id="IPR041588">
    <property type="entry name" value="Integrase_H2C2"/>
</dbReference>
<evidence type="ECO:0008006" key="5">
    <source>
        <dbReference type="Google" id="ProtNLM"/>
    </source>
</evidence>
<reference evidence="3" key="1">
    <citation type="submission" date="2022-11" db="UniProtKB">
        <authorList>
            <consortium name="EnsemblMetazoa"/>
        </authorList>
    </citation>
    <scope>IDENTIFICATION</scope>
</reference>
<proteinExistence type="predicted"/>
<feature type="domain" description="DUF5641" evidence="2">
    <location>
        <begin position="876"/>
        <end position="969"/>
    </location>
</feature>
<dbReference type="InterPro" id="IPR036397">
    <property type="entry name" value="RNaseH_sf"/>
</dbReference>
<dbReference type="CDD" id="cd01644">
    <property type="entry name" value="RT_pepA17"/>
    <property type="match status" value="1"/>
</dbReference>
<evidence type="ECO:0000259" key="1">
    <source>
        <dbReference type="Pfam" id="PF17921"/>
    </source>
</evidence>
<keyword evidence="4" id="KW-1185">Reference proteome</keyword>
<dbReference type="Gene3D" id="3.30.420.10">
    <property type="entry name" value="Ribonuclease H-like superfamily/Ribonuclease H"/>
    <property type="match status" value="1"/>
</dbReference>
<evidence type="ECO:0000259" key="2">
    <source>
        <dbReference type="Pfam" id="PF18701"/>
    </source>
</evidence>
<name>A0A914B9G0_PATMI</name>
<sequence length="973" mass="111779">MVDTHYQMDIPFKVLPPQLPNNRSLAEKRLGRRLAKNPEMHDRYKAEIENLLDKRYAERVLSSDIDASPGGTWYLPHHNVVNPNKPEKLRIVFDCAAEYAGTSLNKNVMQGPDMTNKLIGVLVRFREQRVAVMGDIEAMFHQVKVTPSHRDVLRFLWWRDGDIANQPEVFRMAVHLFGGVWCPSCASYALHRTAEDHEDEFDPEVITTVMENFYADDCLKSVENDEKAMKLVEQLCKLLSMGGFRLTKWLSNSPKVIESIPLEERAKSAKEVDLDNGLLPVERALGVHWDTHRDVLGIKIKPKEKGYTRRGLLSIVSSVYDPLGFVCPFVLQAKKIFQDECKRGKDWDDELEPGNLEQWMKWLQGLPKLEEFSVPRCIVPQEFGSPTSVQLHHFCDGSMVAYGAVSYIRLVDNRGHIHTSFLMGKLRLAPMKSMTIPRLELSAAVMAVRMDSILQREMRLEVQSTTFWTDSQIVLQYIKNTSKRFQTFVTNRVNVIHDGLLPAQWRYVDTRSNPADDASRGLDAKQMLCQSRWKQGLAFLSADETAWPVEPEASPDLLQDDKEVKHEAKTCAVEGVAPDDVINTLLKRYSSWHHLKKTVAWLLRFKAWLRNHRQQEPQVSLHVHNLQAAEKAIIAHLQEKHFGEEVRALKTNGTISRKSAVYSLDPVMDDDGLLRVGGRLKMAPLAEQAKHPLIVLREHHVAELVIRHYHERKSAHSGREYVLCLTRERFWIPRARPLINRVLRDCVVCRRIKGKTCAQRMADLPKDRVTPGDPSFTCTGVDCFGPFFVKRGRSQEKRYGCLFTCLATRAIHIEKLNQMDPASFINALVRFSAKRGMPKRMRPDDAEVLTPNHLLLLRAGQPAPPGNFIKQDAYGRRWRHVQLLAYQFWKRWIREYLPTQQLRRKWIDPQRNVVAGDTVLIMEEATPRRNWPLGLITRTFPGKDGLVRPAEVKTRQNIVVRPVDKLCLLESAD</sequence>
<dbReference type="GO" id="GO:0006259">
    <property type="term" value="P:DNA metabolic process"/>
    <property type="evidence" value="ECO:0007669"/>
    <property type="project" value="UniProtKB-ARBA"/>
</dbReference>
<evidence type="ECO:0000313" key="3">
    <source>
        <dbReference type="EnsemblMetazoa" id="XP_038072077.1"/>
    </source>
</evidence>
<dbReference type="InterPro" id="IPR040676">
    <property type="entry name" value="DUF5641"/>
</dbReference>
<dbReference type="OrthoDB" id="8046937at2759"/>
<accession>A0A914B9G0</accession>